<feature type="domain" description="Sulfatase N-terminal" evidence="9">
    <location>
        <begin position="21"/>
        <end position="332"/>
    </location>
</feature>
<accession>A0A5C6F2Y9</accession>
<dbReference type="CDD" id="cd16144">
    <property type="entry name" value="ARS_like"/>
    <property type="match status" value="1"/>
</dbReference>
<dbReference type="PROSITE" id="PS00149">
    <property type="entry name" value="SULFATASE_2"/>
    <property type="match status" value="1"/>
</dbReference>
<gene>
    <name evidence="10" type="primary">atsA_21</name>
    <name evidence="10" type="ORF">Poly59_18620</name>
</gene>
<comment type="similarity">
    <text evidence="2">Belongs to the sulfatase family.</text>
</comment>
<dbReference type="PANTHER" id="PTHR42693:SF42">
    <property type="entry name" value="ARYLSULFATASE G"/>
    <property type="match status" value="1"/>
</dbReference>
<sequence length="481" mass="52593" precursor="true">MRTALLFLCCLIHGIASADRPNIILVFADDLGWKDVSYQGSRLCETPVLDALAKEGMVFSSAYASAGNCAPSRACLLSGNYTPRHHVYAVGSTDRGNKTQHRLISVPNKGGLAAENITMAETLKSAGYKTGHVGKWHLDGPGGAKPSVQGFDLTFDSFGDGELKEGSEGNKAGPPDDPKGVFTLTRKAIEFIEANEEGPFFCYLAHHAIHGPLQGRPETVAMLKAKYPDISKGDLMYAACTYDFDASVGMLLDKLKELKLDQNTLLVFTSDNGATQQSSQEPLRGSKGGYYEGGIREPMIVRWPGVTKPGSVCDVPVINVDLLPTFLAAAGASTEKTLDGESLLPLLSGEGELKRQAIFWHFPGYLDRPVIRGRELDVRTGFRSRPVSVIRKGDWKLHLFLEEWQLDGGREKLATNHATELYNLKDDIGERTDLATLNTAKRDELLGDLLDWHQSVHAIVPSEPNPKYDPNAKTKRKGKKN</sequence>
<dbReference type="InterPro" id="IPR050738">
    <property type="entry name" value="Sulfatase"/>
</dbReference>
<dbReference type="Pfam" id="PF00884">
    <property type="entry name" value="Sulfatase"/>
    <property type="match status" value="1"/>
</dbReference>
<keyword evidence="6" id="KW-0106">Calcium</keyword>
<dbReference type="SUPFAM" id="SSF53649">
    <property type="entry name" value="Alkaline phosphatase-like"/>
    <property type="match status" value="1"/>
</dbReference>
<dbReference type="EMBL" id="SJPX01000002">
    <property type="protein sequence ID" value="TWU55562.1"/>
    <property type="molecule type" value="Genomic_DNA"/>
</dbReference>
<dbReference type="Gene3D" id="3.40.720.10">
    <property type="entry name" value="Alkaline Phosphatase, subunit A"/>
    <property type="match status" value="1"/>
</dbReference>
<dbReference type="GO" id="GO:0046872">
    <property type="term" value="F:metal ion binding"/>
    <property type="evidence" value="ECO:0007669"/>
    <property type="project" value="UniProtKB-KW"/>
</dbReference>
<comment type="cofactor">
    <cofactor evidence="1">
        <name>Ca(2+)</name>
        <dbReference type="ChEBI" id="CHEBI:29108"/>
    </cofactor>
</comment>
<feature type="chain" id="PRO_5022775364" evidence="8">
    <location>
        <begin position="19"/>
        <end position="481"/>
    </location>
</feature>
<dbReference type="PANTHER" id="PTHR42693">
    <property type="entry name" value="ARYLSULFATASE FAMILY MEMBER"/>
    <property type="match status" value="1"/>
</dbReference>
<feature type="signal peptide" evidence="8">
    <location>
        <begin position="1"/>
        <end position="18"/>
    </location>
</feature>
<name>A0A5C6F2Y9_9BACT</name>
<evidence type="ECO:0000256" key="6">
    <source>
        <dbReference type="ARBA" id="ARBA00022837"/>
    </source>
</evidence>
<dbReference type="GO" id="GO:0004065">
    <property type="term" value="F:arylsulfatase activity"/>
    <property type="evidence" value="ECO:0007669"/>
    <property type="project" value="UniProtKB-EC"/>
</dbReference>
<evidence type="ECO:0000313" key="10">
    <source>
        <dbReference type="EMBL" id="TWU55562.1"/>
    </source>
</evidence>
<keyword evidence="4 8" id="KW-0732">Signal</keyword>
<evidence type="ECO:0000256" key="3">
    <source>
        <dbReference type="ARBA" id="ARBA00022723"/>
    </source>
</evidence>
<comment type="caution">
    <text evidence="10">The sequence shown here is derived from an EMBL/GenBank/DDBJ whole genome shotgun (WGS) entry which is preliminary data.</text>
</comment>
<dbReference type="EC" id="3.1.6.1" evidence="10"/>
<evidence type="ECO:0000256" key="4">
    <source>
        <dbReference type="ARBA" id="ARBA00022729"/>
    </source>
</evidence>
<evidence type="ECO:0000256" key="2">
    <source>
        <dbReference type="ARBA" id="ARBA00008779"/>
    </source>
</evidence>
<protein>
    <submittedName>
        <fullName evidence="10">Arylsulfatase</fullName>
        <ecNumber evidence="10">3.1.6.1</ecNumber>
    </submittedName>
</protein>
<evidence type="ECO:0000259" key="9">
    <source>
        <dbReference type="Pfam" id="PF00884"/>
    </source>
</evidence>
<evidence type="ECO:0000256" key="8">
    <source>
        <dbReference type="SAM" id="SignalP"/>
    </source>
</evidence>
<dbReference type="AlphaFoldDB" id="A0A5C6F2Y9"/>
<feature type="region of interest" description="Disordered" evidence="7">
    <location>
        <begin position="461"/>
        <end position="481"/>
    </location>
</feature>
<dbReference type="Proteomes" id="UP000317977">
    <property type="component" value="Unassembled WGS sequence"/>
</dbReference>
<dbReference type="InterPro" id="IPR000917">
    <property type="entry name" value="Sulfatase_N"/>
</dbReference>
<keyword evidence="5 10" id="KW-0378">Hydrolase</keyword>
<dbReference type="RefSeq" id="WP_146533734.1">
    <property type="nucleotide sequence ID" value="NZ_SJPX01000002.1"/>
</dbReference>
<keyword evidence="3" id="KW-0479">Metal-binding</keyword>
<evidence type="ECO:0000256" key="5">
    <source>
        <dbReference type="ARBA" id="ARBA00022801"/>
    </source>
</evidence>
<evidence type="ECO:0000313" key="11">
    <source>
        <dbReference type="Proteomes" id="UP000317977"/>
    </source>
</evidence>
<dbReference type="OrthoDB" id="9783154at2"/>
<dbReference type="Gene3D" id="3.30.1120.10">
    <property type="match status" value="1"/>
</dbReference>
<proteinExistence type="inferred from homology"/>
<dbReference type="InterPro" id="IPR024607">
    <property type="entry name" value="Sulfatase_CS"/>
</dbReference>
<reference evidence="10 11" key="1">
    <citation type="submission" date="2019-02" db="EMBL/GenBank/DDBJ databases">
        <title>Deep-cultivation of Planctomycetes and their phenomic and genomic characterization uncovers novel biology.</title>
        <authorList>
            <person name="Wiegand S."/>
            <person name="Jogler M."/>
            <person name="Boedeker C."/>
            <person name="Pinto D."/>
            <person name="Vollmers J."/>
            <person name="Rivas-Marin E."/>
            <person name="Kohn T."/>
            <person name="Peeters S.H."/>
            <person name="Heuer A."/>
            <person name="Rast P."/>
            <person name="Oberbeckmann S."/>
            <person name="Bunk B."/>
            <person name="Jeske O."/>
            <person name="Meyerdierks A."/>
            <person name="Storesund J.E."/>
            <person name="Kallscheuer N."/>
            <person name="Luecker S."/>
            <person name="Lage O.M."/>
            <person name="Pohl T."/>
            <person name="Merkel B.J."/>
            <person name="Hornburger P."/>
            <person name="Mueller R.-W."/>
            <person name="Bruemmer F."/>
            <person name="Labrenz M."/>
            <person name="Spormann A.M."/>
            <person name="Op Den Camp H."/>
            <person name="Overmann J."/>
            <person name="Amann R."/>
            <person name="Jetten M.S.M."/>
            <person name="Mascher T."/>
            <person name="Medema M.H."/>
            <person name="Devos D.P."/>
            <person name="Kaster A.-K."/>
            <person name="Ovreas L."/>
            <person name="Rohde M."/>
            <person name="Galperin M.Y."/>
            <person name="Jogler C."/>
        </authorList>
    </citation>
    <scope>NUCLEOTIDE SEQUENCE [LARGE SCALE GENOMIC DNA]</scope>
    <source>
        <strain evidence="10 11">Poly59</strain>
    </source>
</reference>
<keyword evidence="11" id="KW-1185">Reference proteome</keyword>
<organism evidence="10 11">
    <name type="scientific">Rubripirellula reticaptiva</name>
    <dbReference type="NCBI Taxonomy" id="2528013"/>
    <lineage>
        <taxon>Bacteria</taxon>
        <taxon>Pseudomonadati</taxon>
        <taxon>Planctomycetota</taxon>
        <taxon>Planctomycetia</taxon>
        <taxon>Pirellulales</taxon>
        <taxon>Pirellulaceae</taxon>
        <taxon>Rubripirellula</taxon>
    </lineage>
</organism>
<evidence type="ECO:0000256" key="7">
    <source>
        <dbReference type="SAM" id="MobiDB-lite"/>
    </source>
</evidence>
<evidence type="ECO:0000256" key="1">
    <source>
        <dbReference type="ARBA" id="ARBA00001913"/>
    </source>
</evidence>
<dbReference type="InterPro" id="IPR017850">
    <property type="entry name" value="Alkaline_phosphatase_core_sf"/>
</dbReference>